<gene>
    <name evidence="2" type="ORF">CHARACLAT_023197</name>
</gene>
<organism evidence="2 3">
    <name type="scientific">Characodon lateralis</name>
    <dbReference type="NCBI Taxonomy" id="208331"/>
    <lineage>
        <taxon>Eukaryota</taxon>
        <taxon>Metazoa</taxon>
        <taxon>Chordata</taxon>
        <taxon>Craniata</taxon>
        <taxon>Vertebrata</taxon>
        <taxon>Euteleostomi</taxon>
        <taxon>Actinopterygii</taxon>
        <taxon>Neopterygii</taxon>
        <taxon>Teleostei</taxon>
        <taxon>Neoteleostei</taxon>
        <taxon>Acanthomorphata</taxon>
        <taxon>Ovalentaria</taxon>
        <taxon>Atherinomorphae</taxon>
        <taxon>Cyprinodontiformes</taxon>
        <taxon>Goodeidae</taxon>
        <taxon>Characodon</taxon>
    </lineage>
</organism>
<accession>A0ABU7CQM0</accession>
<dbReference type="EMBL" id="JAHUTJ010002434">
    <property type="protein sequence ID" value="MED6265227.1"/>
    <property type="molecule type" value="Genomic_DNA"/>
</dbReference>
<evidence type="ECO:0000313" key="2">
    <source>
        <dbReference type="EMBL" id="MED6265227.1"/>
    </source>
</evidence>
<feature type="compositionally biased region" description="Basic and acidic residues" evidence="1">
    <location>
        <begin position="88"/>
        <end position="98"/>
    </location>
</feature>
<name>A0ABU7CQM0_9TELE</name>
<feature type="non-terminal residue" evidence="2">
    <location>
        <position position="1"/>
    </location>
</feature>
<evidence type="ECO:0000256" key="1">
    <source>
        <dbReference type="SAM" id="MobiDB-lite"/>
    </source>
</evidence>
<dbReference type="Proteomes" id="UP001352852">
    <property type="component" value="Unassembled WGS sequence"/>
</dbReference>
<sequence>EAYFEYLRTINYVSHVLLQQEKKEMVEVERMLRLAEQCLERAKSFLGKHSDPADLPTSPYSSSLVGQSEPVQTEVCLAAVHTASAADSHIDVPHRADSPTKSGHRRVSSDGGGELSPFPPPDVFQRLQTVASPDLCKKELTPVEEASRLNLKLKATFEARVARLTPGQAYQKTSLIVLVPVVFPFIRDRVTGAADSADTQTSLSPDTSSRGEPKAFPGQPRDIVPPACPGPPLGGTCLEYLPREASRGGGPTGGWPRVSHSGLARSGPARSNPVTRRSPTSPDPRPGSMGGTPAPPYRATSRASI</sequence>
<reference evidence="2 3" key="1">
    <citation type="submission" date="2021-06" db="EMBL/GenBank/DDBJ databases">
        <authorList>
            <person name="Palmer J.M."/>
        </authorList>
    </citation>
    <scope>NUCLEOTIDE SEQUENCE [LARGE SCALE GENOMIC DNA]</scope>
    <source>
        <strain evidence="2 3">CL_MEX2019</strain>
        <tissue evidence="2">Muscle</tissue>
    </source>
</reference>
<proteinExistence type="predicted"/>
<feature type="region of interest" description="Disordered" evidence="1">
    <location>
        <begin position="193"/>
        <end position="305"/>
    </location>
</feature>
<comment type="caution">
    <text evidence="2">The sequence shown here is derived from an EMBL/GenBank/DDBJ whole genome shotgun (WGS) entry which is preliminary data.</text>
</comment>
<keyword evidence="3" id="KW-1185">Reference proteome</keyword>
<protein>
    <submittedName>
        <fullName evidence="2">Uncharacterized protein</fullName>
    </submittedName>
</protein>
<evidence type="ECO:0000313" key="3">
    <source>
        <dbReference type="Proteomes" id="UP001352852"/>
    </source>
</evidence>
<feature type="region of interest" description="Disordered" evidence="1">
    <location>
        <begin position="88"/>
        <end position="122"/>
    </location>
</feature>
<feature type="compositionally biased region" description="Polar residues" evidence="1">
    <location>
        <begin position="197"/>
        <end position="210"/>
    </location>
</feature>